<proteinExistence type="inferred from homology"/>
<comment type="similarity">
    <text evidence="1">Belongs to the cycloisomerase 2 family.</text>
</comment>
<dbReference type="SUPFAM" id="SSF51004">
    <property type="entry name" value="C-terminal (heme d1) domain of cytochrome cd1-nitrite reductase"/>
    <property type="match status" value="1"/>
</dbReference>
<accession>A0A0L6VG28</accession>
<comment type="caution">
    <text evidence="3">The sequence shown here is derived from an EMBL/GenBank/DDBJ whole genome shotgun (WGS) entry which is preliminary data.</text>
</comment>
<dbReference type="InterPro" id="IPR015943">
    <property type="entry name" value="WD40/YVTN_repeat-like_dom_sf"/>
</dbReference>
<protein>
    <recommendedName>
        <fullName evidence="5">6-phosphogluconolactonase</fullName>
    </recommendedName>
</protein>
<dbReference type="OrthoDB" id="9972196at2759"/>
<dbReference type="EMBL" id="LAVV01006472">
    <property type="protein sequence ID" value="KNZ59736.1"/>
    <property type="molecule type" value="Genomic_DNA"/>
</dbReference>
<reference evidence="3 4" key="1">
    <citation type="submission" date="2015-08" db="EMBL/GenBank/DDBJ databases">
        <title>Next Generation Sequencing and Analysis of the Genome of Puccinia sorghi L Schw, the Causal Agent of Maize Common Rust.</title>
        <authorList>
            <person name="Rochi L."/>
            <person name="Burguener G."/>
            <person name="Darino M."/>
            <person name="Turjanski A."/>
            <person name="Kreff E."/>
            <person name="Dieguez M.J."/>
            <person name="Sacco F."/>
        </authorList>
    </citation>
    <scope>NUCLEOTIDE SEQUENCE [LARGE SCALE GENOMIC DNA]</scope>
    <source>
        <strain evidence="3 4">RO10H11247</strain>
    </source>
</reference>
<feature type="chain" id="PRO_5005568557" description="6-phosphogluconolactonase" evidence="2">
    <location>
        <begin position="19"/>
        <end position="396"/>
    </location>
</feature>
<evidence type="ECO:0000313" key="4">
    <source>
        <dbReference type="Proteomes" id="UP000037035"/>
    </source>
</evidence>
<dbReference type="InterPro" id="IPR050282">
    <property type="entry name" value="Cycloisomerase_2"/>
</dbReference>
<evidence type="ECO:0008006" key="5">
    <source>
        <dbReference type="Google" id="ProtNLM"/>
    </source>
</evidence>
<dbReference type="VEuPathDB" id="FungiDB:VP01_1671g3"/>
<sequence length="396" mass="42289">MKHLVLLCLIWLIDVGSGPQMSSAQGDANPNSALPANLKLFVGGEDKDVKLFAFDTGKNTFKLVTSSDALGPNAIWLEVNKAKKLMISASAEKFGGKDQTGGVFSATLGADGSLQKLSSAQTDEAPVSIEFSPDEKLVMVANFNGGSIQTYDLADGKLSAQPKQSFKFTGSGPVKDRQAKAAAHQVKLDPSGKILLVPDLGSDRVHSFTLNQDLTLTKNPDIKIKPGCGPRHLVFSPRNSAPIQFYLLCELSSDLFLVELTDPKSKGKIKQRLSVLPTKGASNTFNAAEIQITPDKKFLYTTNRQKDKAGKEEDNIFSVFSRDDATGKLTPKGTFPTGGKGPRHFSFSPDAGASLVVVSNQDSNRVTVHKRDPTSGALTPLGSVDSKSPAIALFLP</sequence>
<evidence type="ECO:0000256" key="2">
    <source>
        <dbReference type="SAM" id="SignalP"/>
    </source>
</evidence>
<dbReference type="InterPro" id="IPR011048">
    <property type="entry name" value="Haem_d1_sf"/>
</dbReference>
<dbReference type="InterPro" id="IPR019405">
    <property type="entry name" value="Lactonase_7-beta_prop"/>
</dbReference>
<dbReference type="Gene3D" id="2.130.10.10">
    <property type="entry name" value="YVTN repeat-like/Quinoprotein amine dehydrogenase"/>
    <property type="match status" value="1"/>
</dbReference>
<dbReference type="PANTHER" id="PTHR30344">
    <property type="entry name" value="6-PHOSPHOGLUCONOLACTONASE-RELATED"/>
    <property type="match status" value="1"/>
</dbReference>
<feature type="signal peptide" evidence="2">
    <location>
        <begin position="1"/>
        <end position="18"/>
    </location>
</feature>
<dbReference type="STRING" id="27349.A0A0L6VG28"/>
<dbReference type="Pfam" id="PF10282">
    <property type="entry name" value="Lactonase"/>
    <property type="match status" value="1"/>
</dbReference>
<dbReference type="Proteomes" id="UP000037035">
    <property type="component" value="Unassembled WGS sequence"/>
</dbReference>
<gene>
    <name evidence="3" type="ORF">VP01_1671g3</name>
</gene>
<keyword evidence="4" id="KW-1185">Reference proteome</keyword>
<name>A0A0L6VG28_9BASI</name>
<evidence type="ECO:0000256" key="1">
    <source>
        <dbReference type="ARBA" id="ARBA00005564"/>
    </source>
</evidence>
<organism evidence="3 4">
    <name type="scientific">Puccinia sorghi</name>
    <dbReference type="NCBI Taxonomy" id="27349"/>
    <lineage>
        <taxon>Eukaryota</taxon>
        <taxon>Fungi</taxon>
        <taxon>Dikarya</taxon>
        <taxon>Basidiomycota</taxon>
        <taxon>Pucciniomycotina</taxon>
        <taxon>Pucciniomycetes</taxon>
        <taxon>Pucciniales</taxon>
        <taxon>Pucciniaceae</taxon>
        <taxon>Puccinia</taxon>
    </lineage>
</organism>
<evidence type="ECO:0000313" key="3">
    <source>
        <dbReference type="EMBL" id="KNZ59736.1"/>
    </source>
</evidence>
<dbReference type="GO" id="GO:0017057">
    <property type="term" value="F:6-phosphogluconolactonase activity"/>
    <property type="evidence" value="ECO:0007669"/>
    <property type="project" value="TreeGrafter"/>
</dbReference>
<dbReference type="PANTHER" id="PTHR30344:SF1">
    <property type="entry name" value="6-PHOSPHOGLUCONOLACTONASE"/>
    <property type="match status" value="1"/>
</dbReference>
<dbReference type="AlphaFoldDB" id="A0A0L6VG28"/>
<keyword evidence="2" id="KW-0732">Signal</keyword>